<dbReference type="RefSeq" id="WP_157397898.1">
    <property type="nucleotide sequence ID" value="NZ_WSEL01000003.1"/>
</dbReference>
<evidence type="ECO:0000313" key="2">
    <source>
        <dbReference type="EMBL" id="MVQ29955.1"/>
    </source>
</evidence>
<name>A0A6N8ITV5_9BURK</name>
<feature type="region of interest" description="Disordered" evidence="1">
    <location>
        <begin position="56"/>
        <end position="87"/>
    </location>
</feature>
<sequence length="87" mass="9323">MVKNLRPREAAQALGIGLSTFWLKAKTDPDFPQLISLGPKATVVREADLEAYVEKKAQAGKPTAPPTCVPRNGAGIPSARRPRSARS</sequence>
<dbReference type="EMBL" id="WSEL01000003">
    <property type="protein sequence ID" value="MVQ29955.1"/>
    <property type="molecule type" value="Genomic_DNA"/>
</dbReference>
<evidence type="ECO:0000256" key="1">
    <source>
        <dbReference type="SAM" id="MobiDB-lite"/>
    </source>
</evidence>
<protein>
    <submittedName>
        <fullName evidence="2">AlpA family phage regulatory protein</fullName>
    </submittedName>
</protein>
<keyword evidence="3" id="KW-1185">Reference proteome</keyword>
<comment type="caution">
    <text evidence="2">The sequence shown here is derived from an EMBL/GenBank/DDBJ whole genome shotgun (WGS) entry which is preliminary data.</text>
</comment>
<gene>
    <name evidence="2" type="ORF">GON04_10880</name>
</gene>
<dbReference type="AlphaFoldDB" id="A0A6N8ITV5"/>
<proteinExistence type="predicted"/>
<reference evidence="2 3" key="1">
    <citation type="submission" date="2019-12" db="EMBL/GenBank/DDBJ databases">
        <authorList>
            <person name="Huq M.A."/>
        </authorList>
    </citation>
    <scope>NUCLEOTIDE SEQUENCE [LARGE SCALE GENOMIC DNA]</scope>
    <source>
        <strain evidence="2 3">MAH-25</strain>
    </source>
</reference>
<dbReference type="Pfam" id="PF05930">
    <property type="entry name" value="Phage_AlpA"/>
    <property type="match status" value="1"/>
</dbReference>
<dbReference type="InterPro" id="IPR010260">
    <property type="entry name" value="AlpA"/>
</dbReference>
<accession>A0A6N8ITV5</accession>
<organism evidence="2 3">
    <name type="scientific">Ramlibacter pinisoli</name>
    <dbReference type="NCBI Taxonomy" id="2682844"/>
    <lineage>
        <taxon>Bacteria</taxon>
        <taxon>Pseudomonadati</taxon>
        <taxon>Pseudomonadota</taxon>
        <taxon>Betaproteobacteria</taxon>
        <taxon>Burkholderiales</taxon>
        <taxon>Comamonadaceae</taxon>
        <taxon>Ramlibacter</taxon>
    </lineage>
</organism>
<dbReference type="Proteomes" id="UP000469385">
    <property type="component" value="Unassembled WGS sequence"/>
</dbReference>
<evidence type="ECO:0000313" key="3">
    <source>
        <dbReference type="Proteomes" id="UP000469385"/>
    </source>
</evidence>